<evidence type="ECO:0000313" key="2">
    <source>
        <dbReference type="Proteomes" id="UP000707245"/>
    </source>
</evidence>
<name>A0ABR9FHF9_9GAMM</name>
<evidence type="ECO:0008006" key="3">
    <source>
        <dbReference type="Google" id="ProtNLM"/>
    </source>
</evidence>
<organism evidence="1 2">
    <name type="scientific">Pseudoalteromonas prydzensis</name>
    <dbReference type="NCBI Taxonomy" id="182141"/>
    <lineage>
        <taxon>Bacteria</taxon>
        <taxon>Pseudomonadati</taxon>
        <taxon>Pseudomonadota</taxon>
        <taxon>Gammaproteobacteria</taxon>
        <taxon>Alteromonadales</taxon>
        <taxon>Pseudoalteromonadaceae</taxon>
        <taxon>Pseudoalteromonas</taxon>
    </lineage>
</organism>
<sequence length="53" mass="6152">MNKAEIKITNNIKKYGCHVMSVFDCKGKDRRFTSAIGIYQNIRSLHSWDTQTC</sequence>
<proteinExistence type="predicted"/>
<reference evidence="1 2" key="1">
    <citation type="submission" date="2020-07" db="EMBL/GenBank/DDBJ databases">
        <title>Halophilic bacteria isolated from french cheeses.</title>
        <authorList>
            <person name="Kothe C.I."/>
            <person name="Farah-Kraiem B."/>
            <person name="Renault P."/>
            <person name="Dridi B."/>
        </authorList>
    </citation>
    <scope>NUCLEOTIDE SEQUENCE [LARGE SCALE GENOMIC DNA]</scope>
    <source>
        <strain evidence="1 2">FME14</strain>
    </source>
</reference>
<evidence type="ECO:0000313" key="1">
    <source>
        <dbReference type="EMBL" id="MBE0456258.1"/>
    </source>
</evidence>
<accession>A0ABR9FHF9</accession>
<dbReference type="RefSeq" id="WP_192540532.1">
    <property type="nucleotide sequence ID" value="NZ_JBQDLW010000016.1"/>
</dbReference>
<protein>
    <recommendedName>
        <fullName evidence="3">Transposase</fullName>
    </recommendedName>
</protein>
<dbReference type="Proteomes" id="UP000707245">
    <property type="component" value="Unassembled WGS sequence"/>
</dbReference>
<comment type="caution">
    <text evidence="1">The sequence shown here is derived from an EMBL/GenBank/DDBJ whole genome shotgun (WGS) entry which is preliminary data.</text>
</comment>
<dbReference type="EMBL" id="RRZA01000004">
    <property type="protein sequence ID" value="MBE0456258.1"/>
    <property type="molecule type" value="Genomic_DNA"/>
</dbReference>
<gene>
    <name evidence="1" type="ORF">EI167_02120</name>
</gene>
<keyword evidence="2" id="KW-1185">Reference proteome</keyword>